<accession>A0A4Y2I990</accession>
<sequence>TELLQPRLAIQKTSVELNVSLNGGFGELKKEIERVREDLERLRRQRIPSENKAVSTGKGSEDIESEKPAKQSECCITENPLTATAYGLVDSENKGGQSNTCASGMNFLTTKL</sequence>
<dbReference type="AlphaFoldDB" id="A0A4Y2I990"/>
<name>A0A4Y2I990_ARAVE</name>
<proteinExistence type="predicted"/>
<protein>
    <submittedName>
        <fullName evidence="2">Uncharacterized protein</fullName>
    </submittedName>
</protein>
<organism evidence="2 3">
    <name type="scientific">Araneus ventricosus</name>
    <name type="common">Orbweaver spider</name>
    <name type="synonym">Epeira ventricosa</name>
    <dbReference type="NCBI Taxonomy" id="182803"/>
    <lineage>
        <taxon>Eukaryota</taxon>
        <taxon>Metazoa</taxon>
        <taxon>Ecdysozoa</taxon>
        <taxon>Arthropoda</taxon>
        <taxon>Chelicerata</taxon>
        <taxon>Arachnida</taxon>
        <taxon>Araneae</taxon>
        <taxon>Araneomorphae</taxon>
        <taxon>Entelegynae</taxon>
        <taxon>Araneoidea</taxon>
        <taxon>Araneidae</taxon>
        <taxon>Araneus</taxon>
    </lineage>
</organism>
<feature type="compositionally biased region" description="Basic and acidic residues" evidence="1">
    <location>
        <begin position="59"/>
        <end position="70"/>
    </location>
</feature>
<gene>
    <name evidence="2" type="ORF">AVEN_75263_1</name>
</gene>
<feature type="non-terminal residue" evidence="2">
    <location>
        <position position="1"/>
    </location>
</feature>
<reference evidence="2 3" key="1">
    <citation type="journal article" date="2019" name="Sci. Rep.">
        <title>Orb-weaving spider Araneus ventricosus genome elucidates the spidroin gene catalogue.</title>
        <authorList>
            <person name="Kono N."/>
            <person name="Nakamura H."/>
            <person name="Ohtoshi R."/>
            <person name="Moran D.A.P."/>
            <person name="Shinohara A."/>
            <person name="Yoshida Y."/>
            <person name="Fujiwara M."/>
            <person name="Mori M."/>
            <person name="Tomita M."/>
            <person name="Arakawa K."/>
        </authorList>
    </citation>
    <scope>NUCLEOTIDE SEQUENCE [LARGE SCALE GENOMIC DNA]</scope>
</reference>
<evidence type="ECO:0000313" key="3">
    <source>
        <dbReference type="Proteomes" id="UP000499080"/>
    </source>
</evidence>
<dbReference type="Proteomes" id="UP000499080">
    <property type="component" value="Unassembled WGS sequence"/>
</dbReference>
<keyword evidence="3" id="KW-1185">Reference proteome</keyword>
<comment type="caution">
    <text evidence="2">The sequence shown here is derived from an EMBL/GenBank/DDBJ whole genome shotgun (WGS) entry which is preliminary data.</text>
</comment>
<evidence type="ECO:0000313" key="2">
    <source>
        <dbReference type="EMBL" id="GBM73839.1"/>
    </source>
</evidence>
<feature type="region of interest" description="Disordered" evidence="1">
    <location>
        <begin position="43"/>
        <end position="72"/>
    </location>
</feature>
<dbReference type="EMBL" id="BGPR01002460">
    <property type="protein sequence ID" value="GBM73839.1"/>
    <property type="molecule type" value="Genomic_DNA"/>
</dbReference>
<evidence type="ECO:0000256" key="1">
    <source>
        <dbReference type="SAM" id="MobiDB-lite"/>
    </source>
</evidence>